<dbReference type="SUPFAM" id="SSF47413">
    <property type="entry name" value="lambda repressor-like DNA-binding domains"/>
    <property type="match status" value="1"/>
</dbReference>
<proteinExistence type="predicted"/>
<dbReference type="InterPro" id="IPR010982">
    <property type="entry name" value="Lambda_DNA-bd_dom_sf"/>
</dbReference>
<sequence>MKDQRLQLGKLLQSLRQKFPYTLEEWALLFEVSPTTIQQLEQGIEVAVPWKFWGALVKWTLNILDNDAPTSDLPRHLLELLRDVQQQQQTVDIQSQHIAFDNQTREWHQQHLEFYKKVIEKQKQQIEKLTQQQAANHRINTGKVKGKGAKLGSIAL</sequence>
<dbReference type="AlphaFoldDB" id="A1ZVC1"/>
<dbReference type="GO" id="GO:0003677">
    <property type="term" value="F:DNA binding"/>
    <property type="evidence" value="ECO:0007669"/>
    <property type="project" value="InterPro"/>
</dbReference>
<name>A1ZVC1_MICM2</name>
<evidence type="ECO:0000313" key="2">
    <source>
        <dbReference type="EMBL" id="EAY25619.1"/>
    </source>
</evidence>
<dbReference type="RefSeq" id="WP_002702377.1">
    <property type="nucleotide sequence ID" value="NZ_AAWS01000045.1"/>
</dbReference>
<accession>A1ZVC1</accession>
<evidence type="ECO:0000313" key="3">
    <source>
        <dbReference type="Proteomes" id="UP000004095"/>
    </source>
</evidence>
<organism evidence="2 3">
    <name type="scientific">Microscilla marina ATCC 23134</name>
    <dbReference type="NCBI Taxonomy" id="313606"/>
    <lineage>
        <taxon>Bacteria</taxon>
        <taxon>Pseudomonadati</taxon>
        <taxon>Bacteroidota</taxon>
        <taxon>Cytophagia</taxon>
        <taxon>Cytophagales</taxon>
        <taxon>Microscillaceae</taxon>
        <taxon>Microscilla</taxon>
    </lineage>
</organism>
<comment type="caution">
    <text evidence="2">The sequence shown here is derived from an EMBL/GenBank/DDBJ whole genome shotgun (WGS) entry which is preliminary data.</text>
</comment>
<reference evidence="2 3" key="1">
    <citation type="submission" date="2007-01" db="EMBL/GenBank/DDBJ databases">
        <authorList>
            <person name="Haygood M."/>
            <person name="Podell S."/>
            <person name="Anderson C."/>
            <person name="Hopkinson B."/>
            <person name="Roe K."/>
            <person name="Barbeau K."/>
            <person name="Gaasterland T."/>
            <person name="Ferriera S."/>
            <person name="Johnson J."/>
            <person name="Kravitz S."/>
            <person name="Beeson K."/>
            <person name="Sutton G."/>
            <person name="Rogers Y.-H."/>
            <person name="Friedman R."/>
            <person name="Frazier M."/>
            <person name="Venter J.C."/>
        </authorList>
    </citation>
    <scope>NUCLEOTIDE SEQUENCE [LARGE SCALE GENOMIC DNA]</scope>
    <source>
        <strain evidence="2 3">ATCC 23134</strain>
    </source>
</reference>
<dbReference type="EMBL" id="AAWS01000045">
    <property type="protein sequence ID" value="EAY25619.1"/>
    <property type="molecule type" value="Genomic_DNA"/>
</dbReference>
<protein>
    <submittedName>
        <fullName evidence="2">Uncharacterized protein</fullName>
    </submittedName>
</protein>
<dbReference type="Proteomes" id="UP000004095">
    <property type="component" value="Unassembled WGS sequence"/>
</dbReference>
<gene>
    <name evidence="2" type="ORF">M23134_07270</name>
</gene>
<keyword evidence="3" id="KW-1185">Reference proteome</keyword>
<feature type="region of interest" description="Disordered" evidence="1">
    <location>
        <begin position="137"/>
        <end position="156"/>
    </location>
</feature>
<evidence type="ECO:0000256" key="1">
    <source>
        <dbReference type="SAM" id="MobiDB-lite"/>
    </source>
</evidence>